<evidence type="ECO:0000256" key="1">
    <source>
        <dbReference type="ARBA" id="ARBA00022723"/>
    </source>
</evidence>
<dbReference type="InterPro" id="IPR013651">
    <property type="entry name" value="ATP-grasp_RimK-type"/>
</dbReference>
<dbReference type="GO" id="GO:0005737">
    <property type="term" value="C:cytoplasm"/>
    <property type="evidence" value="ECO:0007669"/>
    <property type="project" value="TreeGrafter"/>
</dbReference>
<dbReference type="RefSeq" id="WP_163044019.1">
    <property type="nucleotide sequence ID" value="NZ_JAAAMJ010000007.1"/>
</dbReference>
<dbReference type="GO" id="GO:0005524">
    <property type="term" value="F:ATP binding"/>
    <property type="evidence" value="ECO:0007669"/>
    <property type="project" value="UniProtKB-UniRule"/>
</dbReference>
<dbReference type="SUPFAM" id="SSF56059">
    <property type="entry name" value="Glutathione synthetase ATP-binding domain-like"/>
    <property type="match status" value="1"/>
</dbReference>
<evidence type="ECO:0000313" key="7">
    <source>
        <dbReference type="Proteomes" id="UP000476332"/>
    </source>
</evidence>
<dbReference type="GO" id="GO:0046872">
    <property type="term" value="F:metal ion binding"/>
    <property type="evidence" value="ECO:0007669"/>
    <property type="project" value="UniProtKB-KW"/>
</dbReference>
<dbReference type="InterPro" id="IPR011761">
    <property type="entry name" value="ATP-grasp"/>
</dbReference>
<organism evidence="6 7">
    <name type="scientific">Aurantimonas aggregata</name>
    <dbReference type="NCBI Taxonomy" id="2047720"/>
    <lineage>
        <taxon>Bacteria</taxon>
        <taxon>Pseudomonadati</taxon>
        <taxon>Pseudomonadota</taxon>
        <taxon>Alphaproteobacteria</taxon>
        <taxon>Hyphomicrobiales</taxon>
        <taxon>Aurantimonadaceae</taxon>
        <taxon>Aurantimonas</taxon>
    </lineage>
</organism>
<evidence type="ECO:0000313" key="6">
    <source>
        <dbReference type="EMBL" id="NDV87274.1"/>
    </source>
</evidence>
<dbReference type="EMBL" id="JAAAMJ010000007">
    <property type="protein sequence ID" value="NDV87274.1"/>
    <property type="molecule type" value="Genomic_DNA"/>
</dbReference>
<dbReference type="Proteomes" id="UP000476332">
    <property type="component" value="Unassembled WGS sequence"/>
</dbReference>
<evidence type="ECO:0000256" key="2">
    <source>
        <dbReference type="ARBA" id="ARBA00022741"/>
    </source>
</evidence>
<accession>A0A6L9MHF8</accession>
<keyword evidence="6" id="KW-0436">Ligase</keyword>
<comment type="caution">
    <text evidence="6">The sequence shown here is derived from an EMBL/GenBank/DDBJ whole genome shotgun (WGS) entry which is preliminary data.</text>
</comment>
<evidence type="ECO:0000259" key="5">
    <source>
        <dbReference type="PROSITE" id="PS50975"/>
    </source>
</evidence>
<proteinExistence type="predicted"/>
<reference evidence="6 7" key="1">
    <citation type="submission" date="2020-01" db="EMBL/GenBank/DDBJ databases">
        <title>Genomes of bacteria type strains.</title>
        <authorList>
            <person name="Chen J."/>
            <person name="Zhu S."/>
            <person name="Chen J."/>
        </authorList>
    </citation>
    <scope>NUCLEOTIDE SEQUENCE [LARGE SCALE GENOMIC DNA]</scope>
    <source>
        <strain evidence="6 7">KCTC 52919</strain>
    </source>
</reference>
<sequence length="318" mass="33300">MQIPAPQAKKVPRILLVTAGIDRHARELIRAFGDRGAEIRVVELAAIGFDTGAPHGLAIPGFPDALPDAVCLRTMDAGSFEQVTRRLGVLHALSRVGVIVSNDAKAVENCVDKSTTSFLLARAGVPSPRSYAVETRAEAARLIAREARPMVLKPLFGAQGKGLKLIAAEADLPAESETAGGVYYLQHFAGVATNGRFADIRILVSDGRVVAAMRRESAGWITNIKQGAEALPMPPDPEFEALAIAATQAVGGDFCGVDLLRDEAGRAQVIEVNSMPAWTGLKRASGKDIAGIRATDLLARIAATGRSAAAAAEPLAAS</sequence>
<keyword evidence="2 4" id="KW-0547">Nucleotide-binding</keyword>
<evidence type="ECO:0000256" key="3">
    <source>
        <dbReference type="ARBA" id="ARBA00022840"/>
    </source>
</evidence>
<dbReference type="AlphaFoldDB" id="A0A6L9MHF8"/>
<dbReference type="GO" id="GO:0016879">
    <property type="term" value="F:ligase activity, forming carbon-nitrogen bonds"/>
    <property type="evidence" value="ECO:0007669"/>
    <property type="project" value="TreeGrafter"/>
</dbReference>
<dbReference type="Pfam" id="PF08443">
    <property type="entry name" value="RimK"/>
    <property type="match status" value="1"/>
</dbReference>
<dbReference type="Gene3D" id="3.40.50.20">
    <property type="match status" value="1"/>
</dbReference>
<dbReference type="Gene3D" id="3.30.470.20">
    <property type="entry name" value="ATP-grasp fold, B domain"/>
    <property type="match status" value="1"/>
</dbReference>
<dbReference type="PROSITE" id="PS50975">
    <property type="entry name" value="ATP_GRASP"/>
    <property type="match status" value="1"/>
</dbReference>
<dbReference type="PANTHER" id="PTHR21621">
    <property type="entry name" value="RIBOSOMAL PROTEIN S6 MODIFICATION PROTEIN"/>
    <property type="match status" value="1"/>
</dbReference>
<keyword evidence="1" id="KW-0479">Metal-binding</keyword>
<evidence type="ECO:0000256" key="4">
    <source>
        <dbReference type="PROSITE-ProRule" id="PRU00409"/>
    </source>
</evidence>
<keyword evidence="7" id="KW-1185">Reference proteome</keyword>
<dbReference type="InterPro" id="IPR004666">
    <property type="entry name" value="Rp_bS6_RimK/Lys_biosynth_LsyX"/>
</dbReference>
<dbReference type="NCBIfam" id="TIGR00768">
    <property type="entry name" value="rimK_fam"/>
    <property type="match status" value="1"/>
</dbReference>
<protein>
    <submittedName>
        <fullName evidence="6">RimK family alpha-L-glutamate ligase</fullName>
    </submittedName>
</protein>
<feature type="domain" description="ATP-grasp" evidence="5">
    <location>
        <begin position="117"/>
        <end position="303"/>
    </location>
</feature>
<name>A0A6L9MHF8_9HYPH</name>
<keyword evidence="3 4" id="KW-0067">ATP-binding</keyword>
<gene>
    <name evidence="6" type="ORF">GTW51_11245</name>
</gene>
<dbReference type="PANTHER" id="PTHR21621:SF0">
    <property type="entry name" value="BETA-CITRYLGLUTAMATE SYNTHASE B-RELATED"/>
    <property type="match status" value="1"/>
</dbReference>